<accession>A0ABN7TFF0</accession>
<reference evidence="1 2" key="1">
    <citation type="submission" date="2021-04" db="EMBL/GenBank/DDBJ databases">
        <authorList>
            <person name="Bliznina A."/>
        </authorList>
    </citation>
    <scope>NUCLEOTIDE SEQUENCE [LARGE SCALE GENOMIC DNA]</scope>
</reference>
<protein>
    <submittedName>
        <fullName evidence="1">Oidioi.mRNA.OKI2018_I69.chr2.g8396.t1.cds</fullName>
    </submittedName>
</protein>
<proteinExistence type="predicted"/>
<gene>
    <name evidence="1" type="ORF">OKIOD_LOCUS17161</name>
</gene>
<evidence type="ECO:0000313" key="2">
    <source>
        <dbReference type="Proteomes" id="UP001158576"/>
    </source>
</evidence>
<organism evidence="1 2">
    <name type="scientific">Oikopleura dioica</name>
    <name type="common">Tunicate</name>
    <dbReference type="NCBI Taxonomy" id="34765"/>
    <lineage>
        <taxon>Eukaryota</taxon>
        <taxon>Metazoa</taxon>
        <taxon>Chordata</taxon>
        <taxon>Tunicata</taxon>
        <taxon>Appendicularia</taxon>
        <taxon>Copelata</taxon>
        <taxon>Oikopleuridae</taxon>
        <taxon>Oikopleura</taxon>
    </lineage>
</organism>
<dbReference type="Proteomes" id="UP001158576">
    <property type="component" value="Chromosome 2"/>
</dbReference>
<name>A0ABN7TFF0_OIKDI</name>
<evidence type="ECO:0000313" key="1">
    <source>
        <dbReference type="EMBL" id="CAG5114337.1"/>
    </source>
</evidence>
<keyword evidence="2" id="KW-1185">Reference proteome</keyword>
<sequence>MGDIISTISSAITWPSLAQVLFFAEGYQFFAHGLLLTGAKCMPLDFVEKIGLGFILHDVVTTAFAYNYTRKFPIIVGLHMLEHLYFLIRWNVGKFSRKFQYWVSYDWFQNNGSSAIEIWLGVFYDMSTHIFMMYALKDEVGKNDLIVTTAACALMYLLIPPTEVLPLVSPSSAPEWVKKRAFQKEEIYTNKKHQ</sequence>
<dbReference type="EMBL" id="OU015567">
    <property type="protein sequence ID" value="CAG5114337.1"/>
    <property type="molecule type" value="Genomic_DNA"/>
</dbReference>